<dbReference type="GO" id="GO:0006528">
    <property type="term" value="P:asparagine metabolic process"/>
    <property type="evidence" value="ECO:0007669"/>
    <property type="project" value="TreeGrafter"/>
</dbReference>
<dbReference type="GO" id="GO:0006107">
    <property type="term" value="P:oxaloacetate metabolic process"/>
    <property type="evidence" value="ECO:0007669"/>
    <property type="project" value="TreeGrafter"/>
</dbReference>
<evidence type="ECO:0000313" key="3">
    <source>
        <dbReference type="EMBL" id="SJZ97497.1"/>
    </source>
</evidence>
<organism evidence="3 4">
    <name type="scientific">Treponema berlinense</name>
    <dbReference type="NCBI Taxonomy" id="225004"/>
    <lineage>
        <taxon>Bacteria</taxon>
        <taxon>Pseudomonadati</taxon>
        <taxon>Spirochaetota</taxon>
        <taxon>Spirochaetia</taxon>
        <taxon>Spirochaetales</taxon>
        <taxon>Treponemataceae</taxon>
        <taxon>Treponema</taxon>
    </lineage>
</organism>
<feature type="domain" description="CN hydrolase" evidence="2">
    <location>
        <begin position="1"/>
        <end position="252"/>
    </location>
</feature>
<dbReference type="AlphaFoldDB" id="A0A1T4Q1T9"/>
<dbReference type="InterPro" id="IPR003010">
    <property type="entry name" value="C-N_Hydrolase"/>
</dbReference>
<name>A0A1T4Q1T9_9SPIR</name>
<evidence type="ECO:0000256" key="1">
    <source>
        <dbReference type="ARBA" id="ARBA00022801"/>
    </source>
</evidence>
<dbReference type="CDD" id="cd07572">
    <property type="entry name" value="nit"/>
    <property type="match status" value="1"/>
</dbReference>
<dbReference type="InterPro" id="IPR045254">
    <property type="entry name" value="Nit1/2_C-N_Hydrolase"/>
</dbReference>
<dbReference type="PROSITE" id="PS50263">
    <property type="entry name" value="CN_HYDROLASE"/>
    <property type="match status" value="1"/>
</dbReference>
<dbReference type="GO" id="GO:0006541">
    <property type="term" value="P:glutamine metabolic process"/>
    <property type="evidence" value="ECO:0007669"/>
    <property type="project" value="TreeGrafter"/>
</dbReference>
<protein>
    <submittedName>
        <fullName evidence="3">Predicted amidohydrolase</fullName>
    </submittedName>
</protein>
<sequence length="288" mass="32476">MKIALIQMKGKNSNDDNIEIALEQIEKASASGADFVVLPEMFSCPYKASNFPVYAQEDDGKNCQKLSAAARKNKIYLVAGSMPELEISEENGSRVEKIYNTSYVFDRTGKQIAKHRKMHLFDCDIPSARFYESETLSPGKNVTVFDTEFGKIGLMICFDIRFPELARLMVDKGAKLIVVPAAFNMTSGPAWWDIMFRARATDNQVFMAGCSPARDENAGYVAWGHSLFVDPFGKILAQLDEKENILLYDLQLEQVDDFRNQYKILAARRKDVYSLVECKKATENNADI</sequence>
<dbReference type="Proteomes" id="UP000190395">
    <property type="component" value="Unassembled WGS sequence"/>
</dbReference>
<accession>A0A1T4Q1T9</accession>
<dbReference type="SUPFAM" id="SSF56317">
    <property type="entry name" value="Carbon-nitrogen hydrolase"/>
    <property type="match status" value="1"/>
</dbReference>
<dbReference type="EMBL" id="FUXC01000011">
    <property type="protein sequence ID" value="SJZ97497.1"/>
    <property type="molecule type" value="Genomic_DNA"/>
</dbReference>
<dbReference type="PANTHER" id="PTHR23088:SF30">
    <property type="entry name" value="OMEGA-AMIDASE NIT2"/>
    <property type="match status" value="1"/>
</dbReference>
<keyword evidence="1 3" id="KW-0378">Hydrolase</keyword>
<dbReference type="STRING" id="225004.SAMN02745152_01817"/>
<dbReference type="GeneID" id="303368044"/>
<proteinExistence type="predicted"/>
<evidence type="ECO:0000259" key="2">
    <source>
        <dbReference type="PROSITE" id="PS50263"/>
    </source>
</evidence>
<keyword evidence="4" id="KW-1185">Reference proteome</keyword>
<dbReference type="Pfam" id="PF00795">
    <property type="entry name" value="CN_hydrolase"/>
    <property type="match status" value="1"/>
</dbReference>
<evidence type="ECO:0000313" key="4">
    <source>
        <dbReference type="Proteomes" id="UP000190395"/>
    </source>
</evidence>
<dbReference type="RefSeq" id="WP_078931547.1">
    <property type="nucleotide sequence ID" value="NZ_CAMCOW010000025.1"/>
</dbReference>
<dbReference type="Gene3D" id="3.60.110.10">
    <property type="entry name" value="Carbon-nitrogen hydrolase"/>
    <property type="match status" value="1"/>
</dbReference>
<gene>
    <name evidence="3" type="ORF">SAMN02745152_01817</name>
</gene>
<dbReference type="OrthoDB" id="9811121at2"/>
<dbReference type="PANTHER" id="PTHR23088">
    <property type="entry name" value="NITRILASE-RELATED"/>
    <property type="match status" value="1"/>
</dbReference>
<dbReference type="GO" id="GO:0050152">
    <property type="term" value="F:omega-amidase activity"/>
    <property type="evidence" value="ECO:0007669"/>
    <property type="project" value="TreeGrafter"/>
</dbReference>
<dbReference type="InterPro" id="IPR036526">
    <property type="entry name" value="C-N_Hydrolase_sf"/>
</dbReference>
<reference evidence="3 4" key="1">
    <citation type="submission" date="2017-02" db="EMBL/GenBank/DDBJ databases">
        <authorList>
            <person name="Peterson S.W."/>
        </authorList>
    </citation>
    <scope>NUCLEOTIDE SEQUENCE [LARGE SCALE GENOMIC DNA]</scope>
    <source>
        <strain evidence="3 4">ATCC BAA-909</strain>
    </source>
</reference>